<dbReference type="GO" id="GO:0043565">
    <property type="term" value="F:sequence-specific DNA binding"/>
    <property type="evidence" value="ECO:0007669"/>
    <property type="project" value="InterPro"/>
</dbReference>
<dbReference type="OrthoDB" id="636811at2"/>
<evidence type="ECO:0000259" key="1">
    <source>
        <dbReference type="PROSITE" id="PS01124"/>
    </source>
</evidence>
<organism evidence="2 3">
    <name type="scientific">Chitinophaga arvensicola</name>
    <dbReference type="NCBI Taxonomy" id="29529"/>
    <lineage>
        <taxon>Bacteria</taxon>
        <taxon>Pseudomonadati</taxon>
        <taxon>Bacteroidota</taxon>
        <taxon>Chitinophagia</taxon>
        <taxon>Chitinophagales</taxon>
        <taxon>Chitinophagaceae</taxon>
        <taxon>Chitinophaga</taxon>
    </lineage>
</organism>
<accession>A0A1I0S799</accession>
<dbReference type="RefSeq" id="WP_089897099.1">
    <property type="nucleotide sequence ID" value="NZ_FOJG01000002.1"/>
</dbReference>
<keyword evidence="3" id="KW-1185">Reference proteome</keyword>
<dbReference type="InterPro" id="IPR018060">
    <property type="entry name" value="HTH_AraC"/>
</dbReference>
<sequence>MSQPATKYLLIQPGERICTRYECVPSYLQSQLIPNAKCFIDNDENGVIIDQQIEKHDLSIHYHLVQLNEGVELATIAPDKRYMSACISGFIENTSPVPMKMMLGKKEVNTQNGGTDTATMVTEKEFVVNFHVNLHLGYAKYLKDDYPIFKTLNTREADITKQPCPSIPYRLNEVNYQIMHRIRSCKLIGEVADVFFRRSALDFYFTYLRYLKAPAPLMLMEQHRQQLREIANFIIHHPSETTDKEDLCDRFHVATEFLEAPFEQEFLIPVEDLILQEKMAMAFNLITETSHTLSHIASIVKYNSWEELRMVFEKYYKTNIAELRSAQ</sequence>
<dbReference type="GO" id="GO:0003700">
    <property type="term" value="F:DNA-binding transcription factor activity"/>
    <property type="evidence" value="ECO:0007669"/>
    <property type="project" value="InterPro"/>
</dbReference>
<reference evidence="3" key="1">
    <citation type="submission" date="2016-10" db="EMBL/GenBank/DDBJ databases">
        <authorList>
            <person name="Varghese N."/>
            <person name="Submissions S."/>
        </authorList>
    </citation>
    <scope>NUCLEOTIDE SEQUENCE [LARGE SCALE GENOMIC DNA]</scope>
    <source>
        <strain evidence="3">DSM 3695</strain>
    </source>
</reference>
<evidence type="ECO:0000313" key="3">
    <source>
        <dbReference type="Proteomes" id="UP000199310"/>
    </source>
</evidence>
<dbReference type="Gene3D" id="1.10.10.60">
    <property type="entry name" value="Homeodomain-like"/>
    <property type="match status" value="1"/>
</dbReference>
<dbReference type="STRING" id="29529.SAMN04488122_3690"/>
<dbReference type="Proteomes" id="UP000199310">
    <property type="component" value="Unassembled WGS sequence"/>
</dbReference>
<keyword evidence="2" id="KW-0238">DNA-binding</keyword>
<dbReference type="AlphaFoldDB" id="A0A1I0S799"/>
<gene>
    <name evidence="2" type="ORF">SAMN04488122_3690</name>
</gene>
<evidence type="ECO:0000313" key="2">
    <source>
        <dbReference type="EMBL" id="SEW50119.1"/>
    </source>
</evidence>
<proteinExistence type="predicted"/>
<name>A0A1I0S799_9BACT</name>
<protein>
    <submittedName>
        <fullName evidence="2">AraC-type DNA-binding protein</fullName>
    </submittedName>
</protein>
<dbReference type="EMBL" id="FOJG01000002">
    <property type="protein sequence ID" value="SEW50119.1"/>
    <property type="molecule type" value="Genomic_DNA"/>
</dbReference>
<feature type="domain" description="HTH araC/xylS-type" evidence="1">
    <location>
        <begin position="228"/>
        <end position="326"/>
    </location>
</feature>
<dbReference type="PROSITE" id="PS01124">
    <property type="entry name" value="HTH_ARAC_FAMILY_2"/>
    <property type="match status" value="1"/>
</dbReference>